<evidence type="ECO:0000256" key="2">
    <source>
        <dbReference type="SAM" id="MobiDB-lite"/>
    </source>
</evidence>
<dbReference type="Proteomes" id="UP000231451">
    <property type="component" value="Unassembled WGS sequence"/>
</dbReference>
<feature type="compositionally biased region" description="Basic and acidic residues" evidence="2">
    <location>
        <begin position="683"/>
        <end position="694"/>
    </location>
</feature>
<evidence type="ECO:0000256" key="1">
    <source>
        <dbReference type="PROSITE-ProRule" id="PRU00325"/>
    </source>
</evidence>
<comment type="caution">
    <text evidence="4">The sequence shown here is derived from an EMBL/GenBank/DDBJ whole genome shotgun (WGS) entry which is preliminary data.</text>
</comment>
<dbReference type="AlphaFoldDB" id="A0A2M9HE32"/>
<accession>A0A2M9HE32</accession>
<name>A0A2M9HE32_9BIFI</name>
<keyword evidence="1" id="KW-0479">Metal-binding</keyword>
<dbReference type="GO" id="GO:0008270">
    <property type="term" value="F:zinc ion binding"/>
    <property type="evidence" value="ECO:0007669"/>
    <property type="project" value="UniProtKB-KW"/>
</dbReference>
<dbReference type="PROSITE" id="PS50966">
    <property type="entry name" value="ZF_SWIM"/>
    <property type="match status" value="1"/>
</dbReference>
<keyword evidence="1" id="KW-0862">Zinc</keyword>
<evidence type="ECO:0000313" key="5">
    <source>
        <dbReference type="Proteomes" id="UP000231451"/>
    </source>
</evidence>
<keyword evidence="1" id="KW-0863">Zinc-finger</keyword>
<gene>
    <name evidence="4" type="ORF">CSQ87_07515</name>
</gene>
<feature type="region of interest" description="Disordered" evidence="2">
    <location>
        <begin position="526"/>
        <end position="549"/>
    </location>
</feature>
<feature type="domain" description="SWIM-type" evidence="3">
    <location>
        <begin position="55"/>
        <end position="97"/>
    </location>
</feature>
<organism evidence="4 5">
    <name type="scientific">Bifidobacterium simiarum</name>
    <dbReference type="NCBI Taxonomy" id="2045441"/>
    <lineage>
        <taxon>Bacteria</taxon>
        <taxon>Bacillati</taxon>
        <taxon>Actinomycetota</taxon>
        <taxon>Actinomycetes</taxon>
        <taxon>Bifidobacteriales</taxon>
        <taxon>Bifidobacteriaceae</taxon>
        <taxon>Bifidobacterium</taxon>
    </lineage>
</organism>
<evidence type="ECO:0000259" key="3">
    <source>
        <dbReference type="PROSITE" id="PS50966"/>
    </source>
</evidence>
<feature type="region of interest" description="Disordered" evidence="2">
    <location>
        <begin position="683"/>
        <end position="717"/>
    </location>
</feature>
<feature type="compositionally biased region" description="Acidic residues" evidence="2">
    <location>
        <begin position="702"/>
        <end position="711"/>
    </location>
</feature>
<protein>
    <recommendedName>
        <fullName evidence="3">SWIM-type domain-containing protein</fullName>
    </recommendedName>
</protein>
<sequence length="881" mass="100147">MEFSTLLYLPDSATYRQLLRDGRRLYECAELRNIINRNGLWTADIVDPVNGKPRYSVTVRSDGETITAMSCTCADPLRKQSRPSRCVHVCALCFMLFYRHRYRSSSDDITIPRETTSIVEWYLSKRLNSQIPYDTDAVRTMADGLEILTDFRDDNWDVWLGNRHFHTLLGNCMPTVEESTDITTESWPNPDAPDLDATLPHGWLTLLEAAYERLRDTRHLIRLYALYLIQGKDPTDCRYVDRLRWMLSGNREREAQLNTLIDDITRHYQPREDNQRRPIPNPAYEHLLRVFERSDDAVTYCNAIHDVDRHCIQRLEATISLDHPEYAGSLRRIANDWKQRYDSRLDYDIAHFTYRAEKIAPALFANGYHDPIIDDCTTLMTASARGSKAAFRITLRKRFHDTARATICRDLIEAVRNTLTMDDLDRELSAILRRTYDGIAPHTNPIATTFFTEDDVRLITPPLDDATLQREQPQDFREALQCLSEIDTVTLTGDYDTDHNAIRQHLIEQNEQRKTQAHANGIASRIHAQHHGSEPNGSEPNGSEGSEKADIERLRQRLNHRLQTLYGSRYTLDGTAIDVNGLFDEPVTVGQRTKWRSLTIGQIGVCAAATVLLHRECHDPQLTAQLSKSLANKRLATAIGDVLADMLEARTMPGGPDDRAGDDPTVDGAADRAVDNAIGESLRMLREQAPDRQDPTGTVSGEEGESDTSDENDCRIRPDRRIALKTLSGLLEHLNPGFQAPRVDDLDQAEQYVMDSMLEFGDLDGFETENQAEDLPEEQPSEEGKRIILGLTILAASMPDRVIPLFDDTPLPCPRLVSALMNSIEETHATLIQARNDNDANDDYAEQESLSDTINLLLHLLRQAHRRLRERFAPQAVLQCQ</sequence>
<proteinExistence type="predicted"/>
<dbReference type="RefSeq" id="WP_100513258.1">
    <property type="nucleotide sequence ID" value="NZ_PEBK01000006.1"/>
</dbReference>
<keyword evidence="5" id="KW-1185">Reference proteome</keyword>
<evidence type="ECO:0000313" key="4">
    <source>
        <dbReference type="EMBL" id="PJM75061.1"/>
    </source>
</evidence>
<feature type="compositionally biased region" description="Polar residues" evidence="2">
    <location>
        <begin position="535"/>
        <end position="544"/>
    </location>
</feature>
<dbReference type="EMBL" id="PEBK01000006">
    <property type="protein sequence ID" value="PJM75061.1"/>
    <property type="molecule type" value="Genomic_DNA"/>
</dbReference>
<dbReference type="InterPro" id="IPR007527">
    <property type="entry name" value="Znf_SWIM"/>
</dbReference>
<reference evidence="4 5" key="1">
    <citation type="submission" date="2017-10" db="EMBL/GenBank/DDBJ databases">
        <title>Draft genome sequences of strains TRE 1, TRE 9, TRE H and TRI 7, isolated from tamarins, belonging to four potential novel Bifidobacterium species.</title>
        <authorList>
            <person name="Mattarelli P."/>
            <person name="Modesto M."/>
            <person name="Puglisi E."/>
            <person name="Morelli L."/>
            <person name="Spezio C."/>
            <person name="Bonetti A."/>
            <person name="Sandri C."/>
        </authorList>
    </citation>
    <scope>NUCLEOTIDE SEQUENCE [LARGE SCALE GENOMIC DNA]</scope>
    <source>
        <strain evidence="5">TRI7</strain>
    </source>
</reference>